<evidence type="ECO:0000259" key="8">
    <source>
        <dbReference type="PROSITE" id="PS50975"/>
    </source>
</evidence>
<dbReference type="Pfam" id="PF02785">
    <property type="entry name" value="Biotin_carb_C"/>
    <property type="match status" value="1"/>
</dbReference>
<keyword evidence="3 7" id="KW-0547">Nucleotide-binding</keyword>
<evidence type="ECO:0000313" key="10">
    <source>
        <dbReference type="EMBL" id="KRK12055.1"/>
    </source>
</evidence>
<dbReference type="RefSeq" id="WP_010491724.1">
    <property type="nucleotide sequence ID" value="NZ_AZCT01000011.1"/>
</dbReference>
<keyword evidence="2" id="KW-0436">Ligase</keyword>
<feature type="domain" description="Biotin carboxylation" evidence="9">
    <location>
        <begin position="1"/>
        <end position="444"/>
    </location>
</feature>
<dbReference type="SUPFAM" id="SSF51246">
    <property type="entry name" value="Rudiment single hybrid motif"/>
    <property type="match status" value="1"/>
</dbReference>
<dbReference type="EMBL" id="AZCT01000011">
    <property type="protein sequence ID" value="KRK12055.1"/>
    <property type="molecule type" value="Genomic_DNA"/>
</dbReference>
<dbReference type="InterPro" id="IPR011054">
    <property type="entry name" value="Rudment_hybrid_motif"/>
</dbReference>
<dbReference type="PATRIC" id="fig|1423816.3.peg.654"/>
<evidence type="ECO:0000256" key="6">
    <source>
        <dbReference type="ARBA" id="ARBA00023267"/>
    </source>
</evidence>
<keyword evidence="6" id="KW-0092">Biotin</keyword>
<dbReference type="PROSITE" id="PS00867">
    <property type="entry name" value="CPSASE_2"/>
    <property type="match status" value="1"/>
</dbReference>
<evidence type="ECO:0000256" key="1">
    <source>
        <dbReference type="ARBA" id="ARBA00013263"/>
    </source>
</evidence>
<dbReference type="eggNOG" id="COG0439">
    <property type="taxonomic scope" value="Bacteria"/>
</dbReference>
<dbReference type="PANTHER" id="PTHR18866">
    <property type="entry name" value="CARBOXYLASE:PYRUVATE/ACETYL-COA/PROPIONYL-COA CARBOXYLASE"/>
    <property type="match status" value="1"/>
</dbReference>
<evidence type="ECO:0000259" key="9">
    <source>
        <dbReference type="PROSITE" id="PS50979"/>
    </source>
</evidence>
<protein>
    <recommendedName>
        <fullName evidence="1">biotin carboxylase</fullName>
        <ecNumber evidence="1">6.3.4.14</ecNumber>
    </recommendedName>
</protein>
<evidence type="ECO:0000313" key="11">
    <source>
        <dbReference type="Proteomes" id="UP000051984"/>
    </source>
</evidence>
<dbReference type="PROSITE" id="PS50975">
    <property type="entry name" value="ATP_GRASP"/>
    <property type="match status" value="1"/>
</dbReference>
<dbReference type="PROSITE" id="PS00866">
    <property type="entry name" value="CPSASE_1"/>
    <property type="match status" value="1"/>
</dbReference>
<gene>
    <name evidence="10" type="ORF">FD51_GL000651</name>
</gene>
<dbReference type="GO" id="GO:0046872">
    <property type="term" value="F:metal ion binding"/>
    <property type="evidence" value="ECO:0007669"/>
    <property type="project" value="InterPro"/>
</dbReference>
<sequence>MFKKVLVANRGEIAVRIIQTLREMGITSVAVFSNADRHSLHVSLADEAICIGGPRATDSYLNMRNVVSAAILSGAEVVHPGFGFLSENAEFAKLVTDAGLAFIGPKPTAIEQMGDKAVARQTMIDLGVPVIPGSRPLQDVDTALAAAQAIGYPLMLKASAGGGGKGIRKLTDADALTAEFAGAQAEAQAAFGDPTMYLEKVIVPAKHVEVQVLRDRQGHVSVFPERDCSLQRHSQKMIEESPCPVLTSAERAKLLQLAETIANGVDYLNAGTIEFLMDKQHHFYFMEMNTRIQVEHPITEMVTGVDLVRAQLQIAAGEDVELTTPEPSGVAIECRLNAEDPDHQFMPDVGTLNQLRFPTGGLGLRVDTGVAPGDKISPYYDAMIAKIIVHGQTRQEALAKMHRALTELDVQGVKTNRDFALALFQAPVVLAGKADTAYLNRDFLPQWQDERKDAACSNHN</sequence>
<dbReference type="SUPFAM" id="SSF52440">
    <property type="entry name" value="PreATP-grasp domain"/>
    <property type="match status" value="1"/>
</dbReference>
<evidence type="ECO:0000256" key="3">
    <source>
        <dbReference type="ARBA" id="ARBA00022741"/>
    </source>
</evidence>
<dbReference type="InterPro" id="IPR011761">
    <property type="entry name" value="ATP-grasp"/>
</dbReference>
<dbReference type="InterPro" id="IPR005482">
    <property type="entry name" value="Biotin_COase_C"/>
</dbReference>
<dbReference type="Pfam" id="PF00289">
    <property type="entry name" value="Biotin_carb_N"/>
    <property type="match status" value="1"/>
</dbReference>
<name>A0A0R1EZX9_LACZE</name>
<evidence type="ECO:0000256" key="4">
    <source>
        <dbReference type="ARBA" id="ARBA00022840"/>
    </source>
</evidence>
<accession>A0A0R1EZX9</accession>
<reference evidence="10 11" key="1">
    <citation type="journal article" date="2015" name="Genome Announc.">
        <title>Expanding the biotechnology potential of lactobacilli through comparative genomics of 213 strains and associated genera.</title>
        <authorList>
            <person name="Sun Z."/>
            <person name="Harris H.M."/>
            <person name="McCann A."/>
            <person name="Guo C."/>
            <person name="Argimon S."/>
            <person name="Zhang W."/>
            <person name="Yang X."/>
            <person name="Jeffery I.B."/>
            <person name="Cooney J.C."/>
            <person name="Kagawa T.F."/>
            <person name="Liu W."/>
            <person name="Song Y."/>
            <person name="Salvetti E."/>
            <person name="Wrobel A."/>
            <person name="Rasinkangas P."/>
            <person name="Parkhill J."/>
            <person name="Rea M.C."/>
            <person name="O'Sullivan O."/>
            <person name="Ritari J."/>
            <person name="Douillard F.P."/>
            <person name="Paul Ross R."/>
            <person name="Yang R."/>
            <person name="Briner A.E."/>
            <person name="Felis G.E."/>
            <person name="de Vos W.M."/>
            <person name="Barrangou R."/>
            <person name="Klaenhammer T.R."/>
            <person name="Caufield P.W."/>
            <person name="Cui Y."/>
            <person name="Zhang H."/>
            <person name="O'Toole P.W."/>
        </authorList>
    </citation>
    <scope>NUCLEOTIDE SEQUENCE [LARGE SCALE GENOMIC DNA]</scope>
    <source>
        <strain evidence="10 11">DSM 20178</strain>
    </source>
</reference>
<proteinExistence type="predicted"/>
<keyword evidence="5" id="KW-0464">Manganese</keyword>
<dbReference type="FunFam" id="3.30.1490.20:FF:000003">
    <property type="entry name" value="acetyl-CoA carboxylase isoform X1"/>
    <property type="match status" value="1"/>
</dbReference>
<dbReference type="Gene3D" id="3.30.470.20">
    <property type="entry name" value="ATP-grasp fold, B domain"/>
    <property type="match status" value="1"/>
</dbReference>
<keyword evidence="4 7" id="KW-0067">ATP-binding</keyword>
<dbReference type="AlphaFoldDB" id="A0A0R1EZX9"/>
<dbReference type="EC" id="6.3.4.14" evidence="1"/>
<dbReference type="Proteomes" id="UP000051984">
    <property type="component" value="Unassembled WGS sequence"/>
</dbReference>
<dbReference type="PROSITE" id="PS50979">
    <property type="entry name" value="BC"/>
    <property type="match status" value="1"/>
</dbReference>
<feature type="domain" description="ATP-grasp" evidence="8">
    <location>
        <begin position="120"/>
        <end position="316"/>
    </location>
</feature>
<dbReference type="InterPro" id="IPR011764">
    <property type="entry name" value="Biotin_carboxylation_dom"/>
</dbReference>
<organism evidence="10 11">
    <name type="scientific">Lacticaseibacillus zeae DSM 20178 = KCTC 3804</name>
    <dbReference type="NCBI Taxonomy" id="1423816"/>
    <lineage>
        <taxon>Bacteria</taxon>
        <taxon>Bacillati</taxon>
        <taxon>Bacillota</taxon>
        <taxon>Bacilli</taxon>
        <taxon>Lactobacillales</taxon>
        <taxon>Lactobacillaceae</taxon>
        <taxon>Lacticaseibacillus</taxon>
    </lineage>
</organism>
<dbReference type="GO" id="GO:0005524">
    <property type="term" value="F:ATP binding"/>
    <property type="evidence" value="ECO:0007669"/>
    <property type="project" value="UniProtKB-UniRule"/>
</dbReference>
<dbReference type="NCBIfam" id="NF006367">
    <property type="entry name" value="PRK08591.1"/>
    <property type="match status" value="1"/>
</dbReference>
<dbReference type="PANTHER" id="PTHR18866:SF33">
    <property type="entry name" value="METHYLCROTONOYL-COA CARBOXYLASE SUBUNIT ALPHA, MITOCHONDRIAL-RELATED"/>
    <property type="match status" value="1"/>
</dbReference>
<dbReference type="InterPro" id="IPR005481">
    <property type="entry name" value="BC-like_N"/>
</dbReference>
<dbReference type="FunFam" id="3.40.50.20:FF:000010">
    <property type="entry name" value="Propionyl-CoA carboxylase subunit alpha"/>
    <property type="match status" value="1"/>
</dbReference>
<dbReference type="SMART" id="SM00878">
    <property type="entry name" value="Biotin_carb_C"/>
    <property type="match status" value="1"/>
</dbReference>
<dbReference type="InterPro" id="IPR016185">
    <property type="entry name" value="PreATP-grasp_dom_sf"/>
</dbReference>
<evidence type="ECO:0000256" key="5">
    <source>
        <dbReference type="ARBA" id="ARBA00023211"/>
    </source>
</evidence>
<dbReference type="GeneID" id="45549167"/>
<dbReference type="Pfam" id="PF02786">
    <property type="entry name" value="CPSase_L_D2"/>
    <property type="match status" value="1"/>
</dbReference>
<dbReference type="InterPro" id="IPR050856">
    <property type="entry name" value="Biotin_carboxylase_complex"/>
</dbReference>
<evidence type="ECO:0000256" key="2">
    <source>
        <dbReference type="ARBA" id="ARBA00022598"/>
    </source>
</evidence>
<dbReference type="GO" id="GO:0004075">
    <property type="term" value="F:biotin carboxylase activity"/>
    <property type="evidence" value="ECO:0007669"/>
    <property type="project" value="UniProtKB-EC"/>
</dbReference>
<evidence type="ECO:0000256" key="7">
    <source>
        <dbReference type="PROSITE-ProRule" id="PRU00409"/>
    </source>
</evidence>
<dbReference type="InterPro" id="IPR005479">
    <property type="entry name" value="CPAse_ATP-bd"/>
</dbReference>
<dbReference type="SUPFAM" id="SSF56059">
    <property type="entry name" value="Glutathione synthetase ATP-binding domain-like"/>
    <property type="match status" value="1"/>
</dbReference>
<comment type="caution">
    <text evidence="10">The sequence shown here is derived from an EMBL/GenBank/DDBJ whole genome shotgun (WGS) entry which is preliminary data.</text>
</comment>